<dbReference type="Pfam" id="PF06527">
    <property type="entry name" value="TniQ"/>
    <property type="match status" value="1"/>
</dbReference>
<feature type="domain" description="TniQ" evidence="1">
    <location>
        <begin position="38"/>
        <end position="165"/>
    </location>
</feature>
<organism evidence="2 3">
    <name type="scientific">Aliidiomarina shirensis</name>
    <dbReference type="NCBI Taxonomy" id="1048642"/>
    <lineage>
        <taxon>Bacteria</taxon>
        <taxon>Pseudomonadati</taxon>
        <taxon>Pseudomonadota</taxon>
        <taxon>Gammaproteobacteria</taxon>
        <taxon>Alteromonadales</taxon>
        <taxon>Idiomarinaceae</taxon>
        <taxon>Aliidiomarina</taxon>
    </lineage>
</organism>
<dbReference type="AlphaFoldDB" id="A0A432WT44"/>
<evidence type="ECO:0000313" key="2">
    <source>
        <dbReference type="EMBL" id="RUO36945.1"/>
    </source>
</evidence>
<dbReference type="InterPro" id="IPR009492">
    <property type="entry name" value="TniQ"/>
</dbReference>
<accession>A0A432WT44</accession>
<proteinExistence type="predicted"/>
<reference evidence="3" key="1">
    <citation type="journal article" date="2018" name="Front. Microbiol.">
        <title>Genome-Based Analysis Reveals the Taxonomy and Diversity of the Family Idiomarinaceae.</title>
        <authorList>
            <person name="Liu Y."/>
            <person name="Lai Q."/>
            <person name="Shao Z."/>
        </authorList>
    </citation>
    <scope>NUCLEOTIDE SEQUENCE [LARGE SCALE GENOMIC DNA]</scope>
    <source>
        <strain evidence="3">AIS</strain>
    </source>
</reference>
<dbReference type="EMBL" id="PIPP01000003">
    <property type="protein sequence ID" value="RUO36945.1"/>
    <property type="molecule type" value="Genomic_DNA"/>
</dbReference>
<comment type="caution">
    <text evidence="2">The sequence shown here is derived from an EMBL/GenBank/DDBJ whole genome shotgun (WGS) entry which is preliminary data.</text>
</comment>
<sequence>MTLSTSTHLAKATLLRFKTISTKTAEVRTMQPLSQQIPFHPLPYEGELFKGYILRLAVCNELDKLQDFVSAFDIPAGTKKIFLIGTQENERFMRVLTQSLGYEAGSLDKYFEGEGARQMIVWLSSRHTLVNEPTICPHCLEDQPHLKAEWHLYYTTHCLKHKCQLWNECPQCNNKFKWSGGLFKKCTSCGLQWKNVCAIRVSPPLSQIAIAEAKGANKTALVKRILSKMNIGLRPFDASFQRQREIDKYVPDLARHIESAYQLGYSEDAVVELKKQRFSHWQNKIGGPRQTVLMQQIDAANDERFFDFENAKHSSGKDTPIFKEASFRVLTSHRRLNTTPENACFELSWNQLEEVLLMRTAHLKKLIREGELPGRMHVNSPKKVSPSRLDDVVKFFRRIKKNSIPIRAANDDTFEKEFIAWGDERRLSDFKLKTKDLVKLLSSNQLQVYSPDYYNHGFDSFHFKETSLVELFGTSSANDIGQTNKENRPA</sequence>
<name>A0A432WT44_9GAMM</name>
<gene>
    <name evidence="2" type="ORF">CWE13_08860</name>
</gene>
<evidence type="ECO:0000313" key="3">
    <source>
        <dbReference type="Proteomes" id="UP000286934"/>
    </source>
</evidence>
<protein>
    <recommendedName>
        <fullName evidence="1">TniQ domain-containing protein</fullName>
    </recommendedName>
</protein>
<dbReference type="Proteomes" id="UP000286934">
    <property type="component" value="Unassembled WGS sequence"/>
</dbReference>
<evidence type="ECO:0000259" key="1">
    <source>
        <dbReference type="Pfam" id="PF06527"/>
    </source>
</evidence>
<keyword evidence="3" id="KW-1185">Reference proteome</keyword>